<dbReference type="AlphaFoldDB" id="A0AAN7MTQ3"/>
<evidence type="ECO:0000313" key="2">
    <source>
        <dbReference type="EMBL" id="KAK4813044.1"/>
    </source>
</evidence>
<feature type="compositionally biased region" description="Basic and acidic residues" evidence="1">
    <location>
        <begin position="273"/>
        <end position="286"/>
    </location>
</feature>
<proteinExistence type="predicted"/>
<accession>A0AAN7MTQ3</accession>
<keyword evidence="3" id="KW-1185">Reference proteome</keyword>
<dbReference type="EMBL" id="JAUNZN010000013">
    <property type="protein sequence ID" value="KAK4813044.1"/>
    <property type="molecule type" value="Genomic_DNA"/>
</dbReference>
<reference evidence="2 3" key="1">
    <citation type="journal article" date="2023" name="J. Hered.">
        <title>Chromosome-level genome of the wood stork (Mycteria americana) provides insight into avian chromosome evolution.</title>
        <authorList>
            <person name="Flamio R. Jr."/>
            <person name="Ramstad K.M."/>
        </authorList>
    </citation>
    <scope>NUCLEOTIDE SEQUENCE [LARGE SCALE GENOMIC DNA]</scope>
    <source>
        <strain evidence="2">JAX WOST 10</strain>
    </source>
</reference>
<organism evidence="2 3">
    <name type="scientific">Mycteria americana</name>
    <name type="common">Wood stork</name>
    <dbReference type="NCBI Taxonomy" id="33587"/>
    <lineage>
        <taxon>Eukaryota</taxon>
        <taxon>Metazoa</taxon>
        <taxon>Chordata</taxon>
        <taxon>Craniata</taxon>
        <taxon>Vertebrata</taxon>
        <taxon>Euteleostomi</taxon>
        <taxon>Archelosauria</taxon>
        <taxon>Archosauria</taxon>
        <taxon>Dinosauria</taxon>
        <taxon>Saurischia</taxon>
        <taxon>Theropoda</taxon>
        <taxon>Coelurosauria</taxon>
        <taxon>Aves</taxon>
        <taxon>Neognathae</taxon>
        <taxon>Neoaves</taxon>
        <taxon>Aequornithes</taxon>
        <taxon>Ciconiiformes</taxon>
        <taxon>Ciconiidae</taxon>
        <taxon>Mycteria</taxon>
    </lineage>
</organism>
<name>A0AAN7MTQ3_MYCAM</name>
<sequence>MIRWLENLTDEGRLKEFGLFSLKKIQGRCSYTEDGGTLFTRTPGDRTRHNRLNFFPGKFCLDIRKTVFTMKQLSIGIGCPENIFNTWNKKQLNNYSWPPKRITFNPMCLLINKGVTDAVGEDESDSCGEVVPIAMRDAGDAPSALGSSLESSVVQNFSQEMKMSNNSRRGTSTQATFPADEYPAVNDLVPYQKLNSKFKLFMVVPEAEDAVDTQVLFFALTPLVIVTPPPPAIPAKSFGNQNKRAGYWTLSNSPDLNEPLTAAQPPLLSKPHYSVEPHGKLDEEPATKMQESGTPDKRATRIQTKVLPTTPKPSYKDAEAQALYLSPQKAPARTATPLRRNKPAA</sequence>
<evidence type="ECO:0000313" key="3">
    <source>
        <dbReference type="Proteomes" id="UP001333110"/>
    </source>
</evidence>
<feature type="region of interest" description="Disordered" evidence="1">
    <location>
        <begin position="256"/>
        <end position="345"/>
    </location>
</feature>
<gene>
    <name evidence="2" type="ORF">QYF61_007546</name>
</gene>
<evidence type="ECO:0000256" key="1">
    <source>
        <dbReference type="SAM" id="MobiDB-lite"/>
    </source>
</evidence>
<comment type="caution">
    <text evidence="2">The sequence shown here is derived from an EMBL/GenBank/DDBJ whole genome shotgun (WGS) entry which is preliminary data.</text>
</comment>
<protein>
    <submittedName>
        <fullName evidence="2">Uncharacterized protein</fullName>
    </submittedName>
</protein>
<dbReference type="Proteomes" id="UP001333110">
    <property type="component" value="Unassembled WGS sequence"/>
</dbReference>